<keyword evidence="3 5" id="KW-1133">Transmembrane helix</keyword>
<dbReference type="InterPro" id="IPR010432">
    <property type="entry name" value="RDD"/>
</dbReference>
<comment type="caution">
    <text evidence="7">The sequence shown here is derived from an EMBL/GenBank/DDBJ whole genome shotgun (WGS) entry which is preliminary data.</text>
</comment>
<dbReference type="AlphaFoldDB" id="W4V7A2"/>
<proteinExistence type="predicted"/>
<evidence type="ECO:0000313" key="8">
    <source>
        <dbReference type="Proteomes" id="UP000019109"/>
    </source>
</evidence>
<keyword evidence="8" id="KW-1185">Reference proteome</keyword>
<name>W4V7A2_9FIRM</name>
<sequence length="101" mass="11396">MRTNVSEIPDFKRALKRSILVWILGMGLGIFTTISYIFGYYELTRKGITLWDRISECNVEYEKMSENRRIAAVLTVIGLGVAYFSLVIVNGVLYLINAGGL</sequence>
<evidence type="ECO:0000256" key="4">
    <source>
        <dbReference type="ARBA" id="ARBA00023136"/>
    </source>
</evidence>
<dbReference type="Proteomes" id="UP000019109">
    <property type="component" value="Unassembled WGS sequence"/>
</dbReference>
<dbReference type="EMBL" id="BAVR01000029">
    <property type="protein sequence ID" value="GAE89061.1"/>
    <property type="molecule type" value="Genomic_DNA"/>
</dbReference>
<comment type="subcellular location">
    <subcellularLocation>
        <location evidence="1">Membrane</location>
        <topology evidence="1">Multi-pass membrane protein</topology>
    </subcellularLocation>
</comment>
<dbReference type="Pfam" id="PF06271">
    <property type="entry name" value="RDD"/>
    <property type="match status" value="1"/>
</dbReference>
<evidence type="ECO:0000313" key="7">
    <source>
        <dbReference type="EMBL" id="GAE89061.1"/>
    </source>
</evidence>
<protein>
    <submittedName>
        <fullName evidence="7">TPR repeat protein</fullName>
    </submittedName>
</protein>
<accession>W4V7A2</accession>
<keyword evidence="4 5" id="KW-0472">Membrane</keyword>
<keyword evidence="2 5" id="KW-0812">Transmembrane</keyword>
<feature type="transmembrane region" description="Helical" evidence="5">
    <location>
        <begin position="70"/>
        <end position="96"/>
    </location>
</feature>
<evidence type="ECO:0000256" key="1">
    <source>
        <dbReference type="ARBA" id="ARBA00004141"/>
    </source>
</evidence>
<feature type="domain" description="RDD" evidence="6">
    <location>
        <begin position="7"/>
        <end position="55"/>
    </location>
</feature>
<reference evidence="7" key="1">
    <citation type="journal article" date="2014" name="Genome Announc.">
        <title>Draft Genome Sequence of Clostridium straminisolvens Strain JCM 21531T, Isolated from a Cellulose-Degrading Bacterial Community.</title>
        <authorList>
            <person name="Yuki M."/>
            <person name="Oshima K."/>
            <person name="Suda W."/>
            <person name="Sakamoto M."/>
            <person name="Kitamura K."/>
            <person name="Iida T."/>
            <person name="Hattori M."/>
            <person name="Ohkuma M."/>
        </authorList>
    </citation>
    <scope>NUCLEOTIDE SEQUENCE [LARGE SCALE GENOMIC DNA]</scope>
    <source>
        <strain evidence="7">JCM 21531</strain>
    </source>
</reference>
<gene>
    <name evidence="7" type="ORF">JCM21531_2553</name>
</gene>
<evidence type="ECO:0000256" key="3">
    <source>
        <dbReference type="ARBA" id="ARBA00022989"/>
    </source>
</evidence>
<dbReference type="STRING" id="1294263.JCM21531_2553"/>
<feature type="transmembrane region" description="Helical" evidence="5">
    <location>
        <begin position="20"/>
        <end position="41"/>
    </location>
</feature>
<evidence type="ECO:0000256" key="2">
    <source>
        <dbReference type="ARBA" id="ARBA00022692"/>
    </source>
</evidence>
<organism evidence="7 8">
    <name type="scientific">Acetivibrio straminisolvens JCM 21531</name>
    <dbReference type="NCBI Taxonomy" id="1294263"/>
    <lineage>
        <taxon>Bacteria</taxon>
        <taxon>Bacillati</taxon>
        <taxon>Bacillota</taxon>
        <taxon>Clostridia</taxon>
        <taxon>Eubacteriales</taxon>
        <taxon>Oscillospiraceae</taxon>
        <taxon>Acetivibrio</taxon>
    </lineage>
</organism>
<evidence type="ECO:0000259" key="6">
    <source>
        <dbReference type="Pfam" id="PF06271"/>
    </source>
</evidence>
<dbReference type="RefSeq" id="WP_279379023.1">
    <property type="nucleotide sequence ID" value="NZ_BAVR01000029.1"/>
</dbReference>
<evidence type="ECO:0000256" key="5">
    <source>
        <dbReference type="SAM" id="Phobius"/>
    </source>
</evidence>